<evidence type="ECO:0000313" key="2">
    <source>
        <dbReference type="EMBL" id="MDV6260011.1"/>
    </source>
</evidence>
<keyword evidence="1" id="KW-0812">Transmembrane</keyword>
<dbReference type="RefSeq" id="WP_317562892.1">
    <property type="nucleotide sequence ID" value="NZ_JAWLJX010000001.1"/>
</dbReference>
<organism evidence="2 3">
    <name type="scientific">Rhodococcoides yunnanense</name>
    <dbReference type="NCBI Taxonomy" id="278209"/>
    <lineage>
        <taxon>Bacteria</taxon>
        <taxon>Bacillati</taxon>
        <taxon>Actinomycetota</taxon>
        <taxon>Actinomycetes</taxon>
        <taxon>Mycobacteriales</taxon>
        <taxon>Nocardiaceae</taxon>
        <taxon>Rhodococcoides</taxon>
    </lineage>
</organism>
<comment type="caution">
    <text evidence="2">The sequence shown here is derived from an EMBL/GenBank/DDBJ whole genome shotgun (WGS) entry which is preliminary data.</text>
</comment>
<feature type="transmembrane region" description="Helical" evidence="1">
    <location>
        <begin position="92"/>
        <end position="112"/>
    </location>
</feature>
<reference evidence="2 3" key="1">
    <citation type="submission" date="2023-10" db="EMBL/GenBank/DDBJ databases">
        <title>Development of a sustainable strategy for remediation of hydrocarbon-contaminated territories based on the waste exchange concept.</title>
        <authorList>
            <person name="Krivoruchko A."/>
        </authorList>
    </citation>
    <scope>NUCLEOTIDE SEQUENCE [LARGE SCALE GENOMIC DNA]</scope>
    <source>
        <strain evidence="2 3">IEGM 1323</strain>
    </source>
</reference>
<feature type="transmembrane region" description="Helical" evidence="1">
    <location>
        <begin position="60"/>
        <end position="80"/>
    </location>
</feature>
<keyword evidence="1" id="KW-0472">Membrane</keyword>
<evidence type="ECO:0000313" key="3">
    <source>
        <dbReference type="Proteomes" id="UP001185755"/>
    </source>
</evidence>
<keyword evidence="1" id="KW-1133">Transmembrane helix</keyword>
<keyword evidence="3" id="KW-1185">Reference proteome</keyword>
<dbReference type="EMBL" id="JAWLJX010000001">
    <property type="protein sequence ID" value="MDV6260011.1"/>
    <property type="molecule type" value="Genomic_DNA"/>
</dbReference>
<sequence>MARMASLDRWVYQQLTGERTRAKPPGPILLTFVTAAVAVWVCVKRNWWPSPFGAHTWADPLLAHLLVLVVLAVSGLVWAIRTLYMLGRDRRWSWWILPAPVIVSAAFAFVVWGPTTTFLDTRSEFEAIAVDIRENPGTSREEFEIGPFDISRARGGPSGEVYFVDNSTIFFSFTSGWVYSPDHEPGGRDDADFSFTHLDGPWYRYESVYRD</sequence>
<name>A0ABU4B750_9NOCA</name>
<gene>
    <name evidence="2" type="ORF">R3P96_01535</name>
</gene>
<protein>
    <submittedName>
        <fullName evidence="2">DUF1109 domain-containing protein</fullName>
    </submittedName>
</protein>
<proteinExistence type="predicted"/>
<feature type="transmembrane region" description="Helical" evidence="1">
    <location>
        <begin position="28"/>
        <end position="48"/>
    </location>
</feature>
<accession>A0ABU4B750</accession>
<dbReference type="Proteomes" id="UP001185755">
    <property type="component" value="Unassembled WGS sequence"/>
</dbReference>
<evidence type="ECO:0000256" key="1">
    <source>
        <dbReference type="SAM" id="Phobius"/>
    </source>
</evidence>